<sequence length="406" mass="46364">MKKLLLILSLLASSILLVGCKTEKPESLHDSYMQTTSLQTTIGMEALTSAQILSNMNVGSDVRFGFNSSNPQKTSIDDIKPYIELFEQMLATNQGLEIVVAESDLEDYSYMITYHMQTLLNETTTLTIYYNIVNPTPIEDEELIDEPIVVEDETTETLSVGFNFNLNLDGETDDLDDDDDAVVEDDDDDAVVEDDDDDAVVEDDDDDAVVEDDDDDAVTEDDDAVVEDDDDDETVIQIEGILLFNENTYDFVGKIIEENDETKVIFMARNENQDRILLKQVTEDDEKKLDIKRFDSTGIVESHRIRVEIEDDETVIHMDYKKGNTRSFYKFKLETEDDETILKIHYRITEENIITMGIARVYVLTDDVTGETYYEIYSKDEGKNEEHQDIPRQGDGKRQDGNRRNS</sequence>
<proteinExistence type="predicted"/>
<accession>A0A061AAA5</accession>
<feature type="signal peptide" evidence="2">
    <location>
        <begin position="1"/>
        <end position="18"/>
    </location>
</feature>
<dbReference type="AlphaFoldDB" id="A0A061AAA5"/>
<dbReference type="Proteomes" id="UP000032434">
    <property type="component" value="Chromosome 1"/>
</dbReference>
<evidence type="ECO:0000256" key="1">
    <source>
        <dbReference type="SAM" id="MobiDB-lite"/>
    </source>
</evidence>
<evidence type="ECO:0000256" key="2">
    <source>
        <dbReference type="SAM" id="SignalP"/>
    </source>
</evidence>
<reference evidence="4" key="1">
    <citation type="submission" date="2014-05" db="EMBL/GenBank/DDBJ databases">
        <authorList>
            <person name="Kube M."/>
        </authorList>
    </citation>
    <scope>NUCLEOTIDE SEQUENCE [LARGE SCALE GENOMIC DNA]</scope>
</reference>
<feature type="region of interest" description="Disordered" evidence="1">
    <location>
        <begin position="378"/>
        <end position="406"/>
    </location>
</feature>
<evidence type="ECO:0000313" key="4">
    <source>
        <dbReference type="Proteomes" id="UP000032434"/>
    </source>
</evidence>
<dbReference type="InParanoid" id="A0A061AAA5"/>
<name>A0A061AAA5_9MOLU</name>
<dbReference type="OrthoDB" id="10021013at2"/>
<dbReference type="STRING" id="35623.Aocu_02510"/>
<dbReference type="PROSITE" id="PS51257">
    <property type="entry name" value="PROKAR_LIPOPROTEIN"/>
    <property type="match status" value="1"/>
</dbReference>
<organism evidence="3 4">
    <name type="scientific">Acholeplasma oculi</name>
    <dbReference type="NCBI Taxonomy" id="35623"/>
    <lineage>
        <taxon>Bacteria</taxon>
        <taxon>Bacillati</taxon>
        <taxon>Mycoplasmatota</taxon>
        <taxon>Mollicutes</taxon>
        <taxon>Acholeplasmatales</taxon>
        <taxon>Acholeplasmataceae</taxon>
        <taxon>Acholeplasma</taxon>
    </lineage>
</organism>
<dbReference type="EMBL" id="LK028559">
    <property type="protein sequence ID" value="CDR30324.1"/>
    <property type="molecule type" value="Genomic_DNA"/>
</dbReference>
<dbReference type="RefSeq" id="WP_052669893.1">
    <property type="nucleotide sequence ID" value="NZ_FUZK01000002.1"/>
</dbReference>
<gene>
    <name evidence="3" type="ORF">Aocu_02510</name>
</gene>
<keyword evidence="2" id="KW-0732">Signal</keyword>
<evidence type="ECO:0008006" key="5">
    <source>
        <dbReference type="Google" id="ProtNLM"/>
    </source>
</evidence>
<dbReference type="HOGENOM" id="CLU_677274_0_0_14"/>
<dbReference type="PATRIC" id="fig|35623.3.peg.251"/>
<keyword evidence="4" id="KW-1185">Reference proteome</keyword>
<dbReference type="KEGG" id="aoc:Aocu_02510"/>
<protein>
    <recommendedName>
        <fullName evidence="5">Prokaryotic membrane lipoprotein lipid attachment site profile</fullName>
    </recommendedName>
</protein>
<feature type="chain" id="PRO_5001593562" description="Prokaryotic membrane lipoprotein lipid attachment site profile" evidence="2">
    <location>
        <begin position="19"/>
        <end position="406"/>
    </location>
</feature>
<evidence type="ECO:0000313" key="3">
    <source>
        <dbReference type="EMBL" id="CDR30324.1"/>
    </source>
</evidence>